<organism evidence="2 3">
    <name type="scientific">Alteromonas arenosi</name>
    <dbReference type="NCBI Taxonomy" id="3055817"/>
    <lineage>
        <taxon>Bacteria</taxon>
        <taxon>Pseudomonadati</taxon>
        <taxon>Pseudomonadota</taxon>
        <taxon>Gammaproteobacteria</taxon>
        <taxon>Alteromonadales</taxon>
        <taxon>Alteromonadaceae</taxon>
        <taxon>Alteromonas/Salinimonas group</taxon>
        <taxon>Alteromonas</taxon>
    </lineage>
</organism>
<accession>A0ABT7T1F7</accession>
<reference evidence="2 3" key="1">
    <citation type="submission" date="2023-06" db="EMBL/GenBank/DDBJ databases">
        <title>Alteromonas sp. ASW11-36 isolated from intertidal sand.</title>
        <authorList>
            <person name="Li Y."/>
        </authorList>
    </citation>
    <scope>NUCLEOTIDE SEQUENCE [LARGE SCALE GENOMIC DNA]</scope>
    <source>
        <strain evidence="2 3">ASW11-36</strain>
    </source>
</reference>
<feature type="domain" description="Phasin" evidence="1">
    <location>
        <begin position="3"/>
        <end position="99"/>
    </location>
</feature>
<evidence type="ECO:0000313" key="3">
    <source>
        <dbReference type="Proteomes" id="UP001234343"/>
    </source>
</evidence>
<dbReference type="Pfam" id="PF09361">
    <property type="entry name" value="Phasin_2"/>
    <property type="match status" value="1"/>
</dbReference>
<dbReference type="InterPro" id="IPR010127">
    <property type="entry name" value="Phasin_subfam-1"/>
</dbReference>
<dbReference type="NCBIfam" id="TIGR01841">
    <property type="entry name" value="phasin"/>
    <property type="match status" value="1"/>
</dbReference>
<dbReference type="Proteomes" id="UP001234343">
    <property type="component" value="Unassembled WGS sequence"/>
</dbReference>
<gene>
    <name evidence="2" type="ORF">QTP81_16880</name>
</gene>
<dbReference type="EMBL" id="JAUCBP010000013">
    <property type="protein sequence ID" value="MDM7862284.1"/>
    <property type="molecule type" value="Genomic_DNA"/>
</dbReference>
<dbReference type="InterPro" id="IPR018968">
    <property type="entry name" value="Phasin"/>
</dbReference>
<evidence type="ECO:0000259" key="1">
    <source>
        <dbReference type="Pfam" id="PF09361"/>
    </source>
</evidence>
<sequence>MFEQMNEQLKSSLKPVSDLAALNMSTLQTLTEKQSALYSSLMSDGMAFVEKATQQKDLTSLAETQKAYAEQLQETLTDAAKDTYGLLTATQQKAGEMVKGMSEEFAASFTVTQ</sequence>
<proteinExistence type="predicted"/>
<evidence type="ECO:0000313" key="2">
    <source>
        <dbReference type="EMBL" id="MDM7862284.1"/>
    </source>
</evidence>
<keyword evidence="3" id="KW-1185">Reference proteome</keyword>
<dbReference type="RefSeq" id="WP_289367186.1">
    <property type="nucleotide sequence ID" value="NZ_JAUCBP010000013.1"/>
</dbReference>
<comment type="caution">
    <text evidence="2">The sequence shown here is derived from an EMBL/GenBank/DDBJ whole genome shotgun (WGS) entry which is preliminary data.</text>
</comment>
<protein>
    <submittedName>
        <fullName evidence="2">Phasin family protein</fullName>
    </submittedName>
</protein>
<name>A0ABT7T1F7_9ALTE</name>